<dbReference type="InterPro" id="IPR013032">
    <property type="entry name" value="EGF-like_CS"/>
</dbReference>
<dbReference type="GO" id="GO:0048731">
    <property type="term" value="P:system development"/>
    <property type="evidence" value="ECO:0007669"/>
    <property type="project" value="UniProtKB-ARBA"/>
</dbReference>
<dbReference type="SMART" id="SM00181">
    <property type="entry name" value="EGF"/>
    <property type="match status" value="5"/>
</dbReference>
<feature type="domain" description="EGF-like" evidence="9">
    <location>
        <begin position="157"/>
        <end position="197"/>
    </location>
</feature>
<dbReference type="InterPro" id="IPR049883">
    <property type="entry name" value="NOTCH1_EGF-like"/>
</dbReference>
<evidence type="ECO:0000313" key="11">
    <source>
        <dbReference type="Proteomes" id="UP000694397"/>
    </source>
</evidence>
<proteinExistence type="predicted"/>
<dbReference type="GO" id="GO:0030855">
    <property type="term" value="P:epithelial cell differentiation"/>
    <property type="evidence" value="ECO:0007669"/>
    <property type="project" value="UniProtKB-ARBA"/>
</dbReference>
<evidence type="ECO:0000256" key="6">
    <source>
        <dbReference type="ARBA" id="ARBA00023157"/>
    </source>
</evidence>
<dbReference type="PANTHER" id="PTHR24050">
    <property type="entry name" value="PA14 DOMAIN-CONTAINING PROTEIN"/>
    <property type="match status" value="1"/>
</dbReference>
<dbReference type="SMART" id="SM00179">
    <property type="entry name" value="EGF_CA"/>
    <property type="match status" value="5"/>
</dbReference>
<evidence type="ECO:0000256" key="1">
    <source>
        <dbReference type="ARBA" id="ARBA00004613"/>
    </source>
</evidence>
<dbReference type="PROSITE" id="PS01186">
    <property type="entry name" value="EGF_2"/>
    <property type="match status" value="5"/>
</dbReference>
<dbReference type="InterPro" id="IPR052235">
    <property type="entry name" value="Nephronectin_domain"/>
</dbReference>
<dbReference type="Proteomes" id="UP000694397">
    <property type="component" value="Chromosome 8"/>
</dbReference>
<evidence type="ECO:0000256" key="7">
    <source>
        <dbReference type="ARBA" id="ARBA00023180"/>
    </source>
</evidence>
<dbReference type="PANTHER" id="PTHR24050:SF28">
    <property type="entry name" value="UROMODULIN-LIKE"/>
    <property type="match status" value="1"/>
</dbReference>
<comment type="subcellular location">
    <subcellularLocation>
        <location evidence="1">Secreted</location>
    </subcellularLocation>
</comment>
<dbReference type="GO" id="GO:0005509">
    <property type="term" value="F:calcium ion binding"/>
    <property type="evidence" value="ECO:0007669"/>
    <property type="project" value="InterPro"/>
</dbReference>
<dbReference type="Pfam" id="PF07645">
    <property type="entry name" value="EGF_CA"/>
    <property type="match status" value="4"/>
</dbReference>
<dbReference type="FunFam" id="2.10.25.10:FF:000014">
    <property type="entry name" value="Latent-transforming growth factor beta-binding protein 3"/>
    <property type="match status" value="1"/>
</dbReference>
<protein>
    <recommendedName>
        <fullName evidence="9">EGF-like domain-containing protein</fullName>
    </recommendedName>
</protein>
<feature type="domain" description="EGF-like" evidence="9">
    <location>
        <begin position="115"/>
        <end position="156"/>
    </location>
</feature>
<feature type="domain" description="EGF-like" evidence="9">
    <location>
        <begin position="75"/>
        <end position="114"/>
    </location>
</feature>
<name>A0A8C9VN11_SCLFO</name>
<dbReference type="PROSITE" id="PS50026">
    <property type="entry name" value="EGF_3"/>
    <property type="match status" value="4"/>
</dbReference>
<dbReference type="PROSITE" id="PS00010">
    <property type="entry name" value="ASX_HYDROXYL"/>
    <property type="match status" value="4"/>
</dbReference>
<dbReference type="InterPro" id="IPR000742">
    <property type="entry name" value="EGF"/>
</dbReference>
<dbReference type="InterPro" id="IPR001881">
    <property type="entry name" value="EGF-like_Ca-bd_dom"/>
</dbReference>
<evidence type="ECO:0000256" key="3">
    <source>
        <dbReference type="ARBA" id="ARBA00022536"/>
    </source>
</evidence>
<keyword evidence="7" id="KW-0325">Glycoprotein</keyword>
<dbReference type="FunFam" id="2.10.25.10:FF:000038">
    <property type="entry name" value="Fibrillin 2"/>
    <property type="match status" value="2"/>
</dbReference>
<dbReference type="Pfam" id="PF12661">
    <property type="entry name" value="hEGF"/>
    <property type="match status" value="1"/>
</dbReference>
<dbReference type="CDD" id="cd00054">
    <property type="entry name" value="EGF_CA"/>
    <property type="match status" value="2"/>
</dbReference>
<dbReference type="InterPro" id="IPR000152">
    <property type="entry name" value="EGF-type_Asp/Asn_hydroxyl_site"/>
</dbReference>
<keyword evidence="4" id="KW-0732">Signal</keyword>
<keyword evidence="11" id="KW-1185">Reference proteome</keyword>
<keyword evidence="2" id="KW-0964">Secreted</keyword>
<dbReference type="PROSITE" id="PS01187">
    <property type="entry name" value="EGF_CA"/>
    <property type="match status" value="2"/>
</dbReference>
<evidence type="ECO:0000259" key="9">
    <source>
        <dbReference type="PROSITE" id="PS50026"/>
    </source>
</evidence>
<dbReference type="Ensembl" id="ENSSFOT00015051473.1">
    <property type="protein sequence ID" value="ENSSFOP00015062352.1"/>
    <property type="gene ID" value="ENSSFOG00015024584.1"/>
</dbReference>
<accession>A0A8C9VN11</accession>
<dbReference type="Gene3D" id="2.10.25.10">
    <property type="entry name" value="Laminin"/>
    <property type="match status" value="5"/>
</dbReference>
<comment type="caution">
    <text evidence="8">Lacks conserved residue(s) required for the propagation of feature annotation.</text>
</comment>
<dbReference type="InterPro" id="IPR018097">
    <property type="entry name" value="EGF_Ca-bd_CS"/>
</dbReference>
<evidence type="ECO:0000256" key="4">
    <source>
        <dbReference type="ARBA" id="ARBA00022729"/>
    </source>
</evidence>
<evidence type="ECO:0000313" key="10">
    <source>
        <dbReference type="Ensembl" id="ENSSFOP00015062352.1"/>
    </source>
</evidence>
<reference evidence="10" key="3">
    <citation type="submission" date="2025-09" db="UniProtKB">
        <authorList>
            <consortium name="Ensembl"/>
        </authorList>
    </citation>
    <scope>IDENTIFICATION</scope>
</reference>
<dbReference type="InterPro" id="IPR009030">
    <property type="entry name" value="Growth_fac_rcpt_cys_sf"/>
</dbReference>
<dbReference type="GO" id="GO:0005576">
    <property type="term" value="C:extracellular region"/>
    <property type="evidence" value="ECO:0007669"/>
    <property type="project" value="UniProtKB-SubCell"/>
</dbReference>
<keyword evidence="5" id="KW-0677">Repeat</keyword>
<keyword evidence="3 8" id="KW-0245">EGF-like domain</keyword>
<dbReference type="AlphaFoldDB" id="A0A8C9VN11"/>
<dbReference type="SUPFAM" id="SSF57184">
    <property type="entry name" value="Growth factor receptor domain"/>
    <property type="match status" value="2"/>
</dbReference>
<organism evidence="10 11">
    <name type="scientific">Scleropages formosus</name>
    <name type="common">Asian bonytongue</name>
    <name type="synonym">Osteoglossum formosum</name>
    <dbReference type="NCBI Taxonomy" id="113540"/>
    <lineage>
        <taxon>Eukaryota</taxon>
        <taxon>Metazoa</taxon>
        <taxon>Chordata</taxon>
        <taxon>Craniata</taxon>
        <taxon>Vertebrata</taxon>
        <taxon>Euteleostomi</taxon>
        <taxon>Actinopterygii</taxon>
        <taxon>Neopterygii</taxon>
        <taxon>Teleostei</taxon>
        <taxon>Osteoglossocephala</taxon>
        <taxon>Osteoglossomorpha</taxon>
        <taxon>Osteoglossiformes</taxon>
        <taxon>Osteoglossidae</taxon>
        <taxon>Scleropages</taxon>
    </lineage>
</organism>
<keyword evidence="6" id="KW-1015">Disulfide bond</keyword>
<sequence>CAACHPGARCVSEHGLHFCRCLEGFAGNGTHCSDLNECDLASERCPEFSRCVNTEGSFSCRCWDGYRDNETQCLDVDECLNRTTCPEHSTCVNMMGGYRCPCNPGFESSGMLCEDADECLNAERDGLCDNGTCINVLGSFRCLCDSGFKSNGTGCTDVDECTENAVPCRANSSCVNFIGSYECPCDAGFVSNGTECGDEDECGGLQSKLYPFGEEVGDRMVKPDGADTNSPYISPPLGFPFFGKLFDRLYVSVLRASSQVELIHGPGCWLLNHCPCPSFCPSRPVLRQRLHPVPVS</sequence>
<evidence type="ECO:0000256" key="2">
    <source>
        <dbReference type="ARBA" id="ARBA00022525"/>
    </source>
</evidence>
<feature type="domain" description="EGF-like" evidence="9">
    <location>
        <begin position="34"/>
        <end position="74"/>
    </location>
</feature>
<reference evidence="10 11" key="1">
    <citation type="submission" date="2019-04" db="EMBL/GenBank/DDBJ databases">
        <authorList>
            <consortium name="Wellcome Sanger Institute Data Sharing"/>
        </authorList>
    </citation>
    <scope>NUCLEOTIDE SEQUENCE [LARGE SCALE GENOMIC DNA]</scope>
</reference>
<dbReference type="GeneTree" id="ENSGT00940000164218"/>
<reference evidence="10" key="2">
    <citation type="submission" date="2025-08" db="UniProtKB">
        <authorList>
            <consortium name="Ensembl"/>
        </authorList>
    </citation>
    <scope>IDENTIFICATION</scope>
</reference>
<evidence type="ECO:0000256" key="5">
    <source>
        <dbReference type="ARBA" id="ARBA00022737"/>
    </source>
</evidence>
<evidence type="ECO:0000256" key="8">
    <source>
        <dbReference type="PROSITE-ProRule" id="PRU00076"/>
    </source>
</evidence>